<reference evidence="1 2" key="1">
    <citation type="journal article" date="2019" name="Genome Biol. Evol.">
        <title>Insights into the evolution of the New World diploid cottons (Gossypium, subgenus Houzingenia) based on genome sequencing.</title>
        <authorList>
            <person name="Grover C.E."/>
            <person name="Arick M.A. 2nd"/>
            <person name="Thrash A."/>
            <person name="Conover J.L."/>
            <person name="Sanders W.S."/>
            <person name="Peterson D.G."/>
            <person name="Frelichowski J.E."/>
            <person name="Scheffler J.A."/>
            <person name="Scheffler B.E."/>
            <person name="Wendel J.F."/>
        </authorList>
    </citation>
    <scope>NUCLEOTIDE SEQUENCE [LARGE SCALE GENOMIC DNA]</scope>
    <source>
        <strain evidence="1">157</strain>
        <tissue evidence="1">Leaf</tissue>
    </source>
</reference>
<keyword evidence="2" id="KW-1185">Reference proteome</keyword>
<evidence type="ECO:0000313" key="1">
    <source>
        <dbReference type="EMBL" id="MBA0565021.1"/>
    </source>
</evidence>
<feature type="non-terminal residue" evidence="1">
    <location>
        <position position="27"/>
    </location>
</feature>
<gene>
    <name evidence="1" type="ORF">Golob_009919</name>
</gene>
<evidence type="ECO:0000313" key="2">
    <source>
        <dbReference type="Proteomes" id="UP000593572"/>
    </source>
</evidence>
<organism evidence="1 2">
    <name type="scientific">Gossypium lobatum</name>
    <dbReference type="NCBI Taxonomy" id="34289"/>
    <lineage>
        <taxon>Eukaryota</taxon>
        <taxon>Viridiplantae</taxon>
        <taxon>Streptophyta</taxon>
        <taxon>Embryophyta</taxon>
        <taxon>Tracheophyta</taxon>
        <taxon>Spermatophyta</taxon>
        <taxon>Magnoliopsida</taxon>
        <taxon>eudicotyledons</taxon>
        <taxon>Gunneridae</taxon>
        <taxon>Pentapetalae</taxon>
        <taxon>rosids</taxon>
        <taxon>malvids</taxon>
        <taxon>Malvales</taxon>
        <taxon>Malvaceae</taxon>
        <taxon>Malvoideae</taxon>
        <taxon>Gossypium</taxon>
    </lineage>
</organism>
<dbReference type="AlphaFoldDB" id="A0A7J8MJW4"/>
<dbReference type="EMBL" id="JABEZX010000009">
    <property type="protein sequence ID" value="MBA0565021.1"/>
    <property type="molecule type" value="Genomic_DNA"/>
</dbReference>
<proteinExistence type="predicted"/>
<accession>A0A7J8MJW4</accession>
<dbReference type="Proteomes" id="UP000593572">
    <property type="component" value="Unassembled WGS sequence"/>
</dbReference>
<protein>
    <submittedName>
        <fullName evidence="1">Uncharacterized protein</fullName>
    </submittedName>
</protein>
<comment type="caution">
    <text evidence="1">The sequence shown here is derived from an EMBL/GenBank/DDBJ whole genome shotgun (WGS) entry which is preliminary data.</text>
</comment>
<name>A0A7J8MJW4_9ROSI</name>
<sequence>MIDQLVILEEPPRYVREILEDDIRQSL</sequence>